<evidence type="ECO:0000256" key="1">
    <source>
        <dbReference type="SAM" id="Phobius"/>
    </source>
</evidence>
<dbReference type="EMBL" id="UINC01152474">
    <property type="protein sequence ID" value="SVD46675.1"/>
    <property type="molecule type" value="Genomic_DNA"/>
</dbReference>
<dbReference type="AlphaFoldDB" id="A0A382VKX0"/>
<protein>
    <submittedName>
        <fullName evidence="2">Uncharacterized protein</fullName>
    </submittedName>
</protein>
<feature type="transmembrane region" description="Helical" evidence="1">
    <location>
        <begin position="43"/>
        <end position="59"/>
    </location>
</feature>
<accession>A0A382VKX0</accession>
<proteinExistence type="predicted"/>
<organism evidence="2">
    <name type="scientific">marine metagenome</name>
    <dbReference type="NCBI Taxonomy" id="408172"/>
    <lineage>
        <taxon>unclassified sequences</taxon>
        <taxon>metagenomes</taxon>
        <taxon>ecological metagenomes</taxon>
    </lineage>
</organism>
<reference evidence="2" key="1">
    <citation type="submission" date="2018-05" db="EMBL/GenBank/DDBJ databases">
        <authorList>
            <person name="Lanie J.A."/>
            <person name="Ng W.-L."/>
            <person name="Kazmierczak K.M."/>
            <person name="Andrzejewski T.M."/>
            <person name="Davidsen T.M."/>
            <person name="Wayne K.J."/>
            <person name="Tettelin H."/>
            <person name="Glass J.I."/>
            <person name="Rusch D."/>
            <person name="Podicherti R."/>
            <person name="Tsui H.-C.T."/>
            <person name="Winkler M.E."/>
        </authorList>
    </citation>
    <scope>NUCLEOTIDE SEQUENCE</scope>
</reference>
<evidence type="ECO:0000313" key="2">
    <source>
        <dbReference type="EMBL" id="SVD46675.1"/>
    </source>
</evidence>
<sequence length="66" mass="8286">MERLKKFFIKRKMIPRWKLIIWSTTCAFYGIYITIMEFELFEILWGLFIFLWIGWQTLFEKKSILE</sequence>
<keyword evidence="1" id="KW-0472">Membrane</keyword>
<name>A0A382VKX0_9ZZZZ</name>
<keyword evidence="1" id="KW-0812">Transmembrane</keyword>
<keyword evidence="1" id="KW-1133">Transmembrane helix</keyword>
<gene>
    <name evidence="2" type="ORF">METZ01_LOCUS399529</name>
</gene>
<feature type="transmembrane region" description="Helical" evidence="1">
    <location>
        <begin position="20"/>
        <end position="37"/>
    </location>
</feature>